<evidence type="ECO:0000256" key="1">
    <source>
        <dbReference type="SAM" id="MobiDB-lite"/>
    </source>
</evidence>
<evidence type="ECO:0000313" key="4">
    <source>
        <dbReference type="Proteomes" id="UP000219688"/>
    </source>
</evidence>
<feature type="domain" description="Polysaccharide pyruvyl transferase" evidence="2">
    <location>
        <begin position="436"/>
        <end position="554"/>
    </location>
</feature>
<sequence length="628" mass="67904">MTSSPDSDLTTAPGVVVETADPDGAPAPGRDDIVVCSFYTDDDYYRGHAATLRTTLDRLGVAHELEEIHKPEGADWADMTRRKIGILAEACDRHPDKKVFWIDVDCSLLSLPAAVADFTADIVGFQRGFSSPLTIGYANRTRFWEPCFFGIATTAAARRFIADAHRFEQDATIKATDDYFFEESWRANAERLSFQVLPSAAVLSKANVESGVVPFFSFGSSGNVEEFKHKVVQHKSIDGRSSTSSVPLRTPLRAALRGAKRVERVLPPTVRRPARRIADQLGLTHVLTRGGAVGQGGSPTAQRARLVRHMIGASQRGDLTAVYAAYDRLQSSGVLTPGENAAKQVADAFGHYATLAPGTSHDPVRLTWWARPFPGNFGDWLSPLVVSQVSGRSVTYVPPTAPTQSTHLVSVGSIGRFVMPRSIVVGTGVSSTDIELDPKARYISVRGPVTAQLLRDSGGPDVESFGDPGALLSRILPVERGATNGRRLLVRHFKHANVPLALPEDMDETGVQMSHPGDIEDLVRRLNQYDSVVTSAMHVMIACHSYGIPCALIGFEGLEGAVHGTGVKYGDYSRGVGLATVHEPTLVGFDLRRVDLDSLTATEQISPAVLDDIERAVREGVAAYLEDV</sequence>
<dbReference type="InterPro" id="IPR007345">
    <property type="entry name" value="Polysacch_pyruvyl_Trfase"/>
</dbReference>
<dbReference type="AlphaFoldDB" id="A0A285VIS6"/>
<dbReference type="Proteomes" id="UP000219688">
    <property type="component" value="Unassembled WGS sequence"/>
</dbReference>
<organism evidence="3 4">
    <name type="scientific">Ornithinimicrobium cerasi</name>
    <dbReference type="NCBI Taxonomy" id="2248773"/>
    <lineage>
        <taxon>Bacteria</taxon>
        <taxon>Bacillati</taxon>
        <taxon>Actinomycetota</taxon>
        <taxon>Actinomycetes</taxon>
        <taxon>Micrococcales</taxon>
        <taxon>Ornithinimicrobiaceae</taxon>
        <taxon>Ornithinimicrobium</taxon>
    </lineage>
</organism>
<dbReference type="Pfam" id="PF04230">
    <property type="entry name" value="PS_pyruv_trans"/>
    <property type="match status" value="1"/>
</dbReference>
<dbReference type="EMBL" id="OBQK01000001">
    <property type="protein sequence ID" value="SOC52451.1"/>
    <property type="molecule type" value="Genomic_DNA"/>
</dbReference>
<reference evidence="4" key="1">
    <citation type="submission" date="2017-08" db="EMBL/GenBank/DDBJ databases">
        <authorList>
            <person name="Varghese N."/>
            <person name="Submissions S."/>
        </authorList>
    </citation>
    <scope>NUCLEOTIDE SEQUENCE [LARGE SCALE GENOMIC DNA]</scope>
    <source>
        <strain evidence="4">USBA17B2</strain>
    </source>
</reference>
<proteinExistence type="predicted"/>
<keyword evidence="4" id="KW-1185">Reference proteome</keyword>
<dbReference type="STRING" id="1122622.GCA_000421185_03531"/>
<protein>
    <submittedName>
        <fullName evidence="3">Polysaccharide pyruvyl transferase</fullName>
    </submittedName>
</protein>
<feature type="compositionally biased region" description="Polar residues" evidence="1">
    <location>
        <begin position="1"/>
        <end position="10"/>
    </location>
</feature>
<gene>
    <name evidence="3" type="ORF">SAMN05421879_101567</name>
</gene>
<evidence type="ECO:0000259" key="2">
    <source>
        <dbReference type="Pfam" id="PF04230"/>
    </source>
</evidence>
<keyword evidence="3" id="KW-0808">Transferase</keyword>
<dbReference type="GO" id="GO:0016740">
    <property type="term" value="F:transferase activity"/>
    <property type="evidence" value="ECO:0007669"/>
    <property type="project" value="UniProtKB-KW"/>
</dbReference>
<accession>A0A285VIS6</accession>
<evidence type="ECO:0000313" key="3">
    <source>
        <dbReference type="EMBL" id="SOC52451.1"/>
    </source>
</evidence>
<name>A0A285VIS6_9MICO</name>
<dbReference type="RefSeq" id="WP_170955358.1">
    <property type="nucleotide sequence ID" value="NZ_OBQK01000001.1"/>
</dbReference>
<feature type="region of interest" description="Disordered" evidence="1">
    <location>
        <begin position="1"/>
        <end position="28"/>
    </location>
</feature>